<dbReference type="Pfam" id="PF00891">
    <property type="entry name" value="Methyltransf_2"/>
    <property type="match status" value="1"/>
</dbReference>
<dbReference type="Proteomes" id="UP000664203">
    <property type="component" value="Unassembled WGS sequence"/>
</dbReference>
<sequence length="440" mass="48968">MLSEVSFETPYDIPALLNQIASNGDNLQKGGEEARQACLTAARNLQFALEKPTESILRARVAEPAHHAALRTAVDLGIFQKMAERGEKVTSATHLAALTEADVVLLARLMKHLASMGTLYEGEIAGAYSLTPLSKALSQHKKFQEAIPLSFNVIGPSFAALPEYLQKTSYKNPHEDLSKIRYSKDHEEYSGPFQYAHNTPKDFWKWIANRPERVCPFNNQMNDRVTGLSSWDDTQLRPLEEKLGKEAGDKYVPVLVVDVGGGKGRDLKVFHEKFPTLPGQLVLQDRASVLDDEEVKGLDDQIKVMEHDFFTPQPIKGDLPRPAIRGDIIQGLTESIGARAYYLHSVLHDWSDEKCADIFANLKPAMTKGYSKLLITEHVIPDHGANWISTTLDMIMMCCFAGGERTVKDWEKLLGDAGFKMMSIKSCEPGTESLIEAELI</sequence>
<dbReference type="InterPro" id="IPR016461">
    <property type="entry name" value="COMT-like"/>
</dbReference>
<evidence type="ECO:0000256" key="3">
    <source>
        <dbReference type="ARBA" id="ARBA00022691"/>
    </source>
</evidence>
<evidence type="ECO:0000259" key="4">
    <source>
        <dbReference type="Pfam" id="PF00891"/>
    </source>
</evidence>
<dbReference type="PANTHER" id="PTHR43712">
    <property type="entry name" value="PUTATIVE (AFU_ORTHOLOGUE AFUA_4G14580)-RELATED"/>
    <property type="match status" value="1"/>
</dbReference>
<dbReference type="InterPro" id="IPR012967">
    <property type="entry name" value="COMT_dimerisation"/>
</dbReference>
<protein>
    <recommendedName>
        <fullName evidence="8">O-methyltransferase domain-containing protein</fullName>
    </recommendedName>
</protein>
<feature type="domain" description="O-methyltransferase C-terminal" evidence="4">
    <location>
        <begin position="337"/>
        <end position="420"/>
    </location>
</feature>
<name>A0A8H3ELR9_9LECA</name>
<keyword evidence="7" id="KW-1185">Reference proteome</keyword>
<dbReference type="AlphaFoldDB" id="A0A8H3ELR9"/>
<dbReference type="Gene3D" id="1.10.10.10">
    <property type="entry name" value="Winged helix-like DNA-binding domain superfamily/Winged helix DNA-binding domain"/>
    <property type="match status" value="1"/>
</dbReference>
<dbReference type="Pfam" id="PF08100">
    <property type="entry name" value="Dimerisation"/>
    <property type="match status" value="1"/>
</dbReference>
<evidence type="ECO:0000313" key="7">
    <source>
        <dbReference type="Proteomes" id="UP000664203"/>
    </source>
</evidence>
<keyword evidence="2" id="KW-0808">Transferase</keyword>
<keyword evidence="1" id="KW-0489">Methyltransferase</keyword>
<proteinExistence type="predicted"/>
<dbReference type="InterPro" id="IPR036390">
    <property type="entry name" value="WH_DNA-bd_sf"/>
</dbReference>
<evidence type="ECO:0000256" key="1">
    <source>
        <dbReference type="ARBA" id="ARBA00022603"/>
    </source>
</evidence>
<comment type="caution">
    <text evidence="6">The sequence shown here is derived from an EMBL/GenBank/DDBJ whole genome shotgun (WGS) entry which is preliminary data.</text>
</comment>
<dbReference type="EMBL" id="CAJPDR010000023">
    <property type="protein sequence ID" value="CAF9907713.1"/>
    <property type="molecule type" value="Genomic_DNA"/>
</dbReference>
<reference evidence="6" key="1">
    <citation type="submission" date="2021-03" db="EMBL/GenBank/DDBJ databases">
        <authorList>
            <person name="Tagirdzhanova G."/>
        </authorList>
    </citation>
    <scope>NUCLEOTIDE SEQUENCE</scope>
</reference>
<dbReference type="GO" id="GO:0032259">
    <property type="term" value="P:methylation"/>
    <property type="evidence" value="ECO:0007669"/>
    <property type="project" value="UniProtKB-KW"/>
</dbReference>
<feature type="domain" description="O-methyltransferase dimerisation" evidence="5">
    <location>
        <begin position="68"/>
        <end position="137"/>
    </location>
</feature>
<dbReference type="GO" id="GO:0046983">
    <property type="term" value="F:protein dimerization activity"/>
    <property type="evidence" value="ECO:0007669"/>
    <property type="project" value="InterPro"/>
</dbReference>
<dbReference type="PROSITE" id="PS51683">
    <property type="entry name" value="SAM_OMT_II"/>
    <property type="match status" value="1"/>
</dbReference>
<organism evidence="6 7">
    <name type="scientific">Alectoria fallacina</name>
    <dbReference type="NCBI Taxonomy" id="1903189"/>
    <lineage>
        <taxon>Eukaryota</taxon>
        <taxon>Fungi</taxon>
        <taxon>Dikarya</taxon>
        <taxon>Ascomycota</taxon>
        <taxon>Pezizomycotina</taxon>
        <taxon>Lecanoromycetes</taxon>
        <taxon>OSLEUM clade</taxon>
        <taxon>Lecanoromycetidae</taxon>
        <taxon>Lecanorales</taxon>
        <taxon>Lecanorineae</taxon>
        <taxon>Parmeliaceae</taxon>
        <taxon>Alectoria</taxon>
    </lineage>
</organism>
<dbReference type="InterPro" id="IPR036388">
    <property type="entry name" value="WH-like_DNA-bd_sf"/>
</dbReference>
<dbReference type="OrthoDB" id="1535081at2759"/>
<evidence type="ECO:0008006" key="8">
    <source>
        <dbReference type="Google" id="ProtNLM"/>
    </source>
</evidence>
<dbReference type="SUPFAM" id="SSF53335">
    <property type="entry name" value="S-adenosyl-L-methionine-dependent methyltransferases"/>
    <property type="match status" value="1"/>
</dbReference>
<dbReference type="SUPFAM" id="SSF46785">
    <property type="entry name" value="Winged helix' DNA-binding domain"/>
    <property type="match status" value="1"/>
</dbReference>
<dbReference type="InterPro" id="IPR001077">
    <property type="entry name" value="COMT_C"/>
</dbReference>
<dbReference type="InterPro" id="IPR029063">
    <property type="entry name" value="SAM-dependent_MTases_sf"/>
</dbReference>
<gene>
    <name evidence="6" type="ORF">ALECFALPRED_003777</name>
</gene>
<dbReference type="GO" id="GO:0008171">
    <property type="term" value="F:O-methyltransferase activity"/>
    <property type="evidence" value="ECO:0007669"/>
    <property type="project" value="InterPro"/>
</dbReference>
<dbReference type="Gene3D" id="3.40.50.150">
    <property type="entry name" value="Vaccinia Virus protein VP39"/>
    <property type="match status" value="1"/>
</dbReference>
<accession>A0A8H3ELR9</accession>
<dbReference type="PANTHER" id="PTHR43712:SF17">
    <property type="entry name" value="O-METHYLTRANSFERASE"/>
    <property type="match status" value="1"/>
</dbReference>
<evidence type="ECO:0000313" key="6">
    <source>
        <dbReference type="EMBL" id="CAF9907713.1"/>
    </source>
</evidence>
<evidence type="ECO:0000256" key="2">
    <source>
        <dbReference type="ARBA" id="ARBA00022679"/>
    </source>
</evidence>
<keyword evidence="3" id="KW-0949">S-adenosyl-L-methionine</keyword>
<evidence type="ECO:0000259" key="5">
    <source>
        <dbReference type="Pfam" id="PF08100"/>
    </source>
</evidence>